<comment type="caution">
    <text evidence="9">The sequence shown here is derived from an EMBL/GenBank/DDBJ whole genome shotgun (WGS) entry which is preliminary data.</text>
</comment>
<dbReference type="SUPFAM" id="SSF50156">
    <property type="entry name" value="PDZ domain-like"/>
    <property type="match status" value="2"/>
</dbReference>
<gene>
    <name evidence="9" type="ORF">ACFQDM_19375</name>
</gene>
<dbReference type="NCBIfam" id="TIGR02037">
    <property type="entry name" value="degP_htrA_DO"/>
    <property type="match status" value="1"/>
</dbReference>
<evidence type="ECO:0000256" key="6">
    <source>
        <dbReference type="ARBA" id="ARBA00022801"/>
    </source>
</evidence>
<dbReference type="Pfam" id="PF17820">
    <property type="entry name" value="PDZ_6"/>
    <property type="match status" value="1"/>
</dbReference>
<dbReference type="Proteomes" id="UP001596303">
    <property type="component" value="Unassembled WGS sequence"/>
</dbReference>
<evidence type="ECO:0000313" key="9">
    <source>
        <dbReference type="EMBL" id="MFC6200240.1"/>
    </source>
</evidence>
<reference evidence="10" key="1">
    <citation type="journal article" date="2019" name="Int. J. Syst. Evol. Microbiol.">
        <title>The Global Catalogue of Microorganisms (GCM) 10K type strain sequencing project: providing services to taxonomists for standard genome sequencing and annotation.</title>
        <authorList>
            <consortium name="The Broad Institute Genomics Platform"/>
            <consortium name="The Broad Institute Genome Sequencing Center for Infectious Disease"/>
            <person name="Wu L."/>
            <person name="Ma J."/>
        </authorList>
    </citation>
    <scope>NUCLEOTIDE SEQUENCE [LARGE SCALE GENOMIC DNA]</scope>
    <source>
        <strain evidence="10">CGMCC-1.15741</strain>
    </source>
</reference>
<dbReference type="PANTHER" id="PTHR43343">
    <property type="entry name" value="PEPTIDASE S12"/>
    <property type="match status" value="1"/>
</dbReference>
<keyword evidence="3" id="KW-0732">Signal</keyword>
<evidence type="ECO:0000256" key="3">
    <source>
        <dbReference type="ARBA" id="ARBA00022729"/>
    </source>
</evidence>
<dbReference type="SMART" id="SM00228">
    <property type="entry name" value="PDZ"/>
    <property type="match status" value="2"/>
</dbReference>
<keyword evidence="5" id="KW-0574">Periplasm</keyword>
<keyword evidence="10" id="KW-1185">Reference proteome</keyword>
<dbReference type="InterPro" id="IPR051201">
    <property type="entry name" value="Chloro_Bact_Ser_Proteases"/>
</dbReference>
<accession>A0ABW1SEW2</accession>
<dbReference type="InterPro" id="IPR041489">
    <property type="entry name" value="PDZ_6"/>
</dbReference>
<comment type="subcellular location">
    <subcellularLocation>
        <location evidence="1">Periplasm</location>
    </subcellularLocation>
</comment>
<dbReference type="Gene3D" id="2.30.42.10">
    <property type="match status" value="2"/>
</dbReference>
<sequence>MTRHINKILFALTALFAALVVLLFASVAPSNAYAQLLPNSREEIRMSFAPLVRDASPAVVNVYSERLVRQSGSPFAGDPFFERFFGPDAFGAPRERVQSSLGSGVIVGSEGIIVTNNHVVEGANALKVVLSDRREFEAELVLADERTDLAVLRIDTKGEDLPTLEFADTRLIEVGDLVLAIGNPFGIGQTVTSGIISATARTDVGISDYAFFIQTDAAINPGNSGGALIDNAGRLVGINTAIFSRSGGSNGIGFAIPAEMVERVVDSAINEGRIVRPWLGLKGQAVTTDIAKTMDLDRPVGVLVTEIYPEGPADAAELRRGDLIVKFDGREVYDEAGLKFLAATLVEGDDVPLSVLRNGKEVIVKIKLSVPPGATEAELVVLKGQNPLAGAEVADLSPALAESIRRDPFESGVLINRIQRGSFAYRFGVRPGDLVIEVNGELIENVEELQDELSKTNDQGVWQVAIDRNGRRVSRTVKM</sequence>
<evidence type="ECO:0000259" key="8">
    <source>
        <dbReference type="PROSITE" id="PS50106"/>
    </source>
</evidence>
<evidence type="ECO:0000256" key="5">
    <source>
        <dbReference type="ARBA" id="ARBA00022764"/>
    </source>
</evidence>
<dbReference type="InterPro" id="IPR011782">
    <property type="entry name" value="Pept_S1C_Do"/>
</dbReference>
<evidence type="ECO:0000313" key="10">
    <source>
        <dbReference type="Proteomes" id="UP001596303"/>
    </source>
</evidence>
<keyword evidence="6" id="KW-0378">Hydrolase</keyword>
<evidence type="ECO:0000256" key="2">
    <source>
        <dbReference type="ARBA" id="ARBA00022670"/>
    </source>
</evidence>
<dbReference type="InterPro" id="IPR009003">
    <property type="entry name" value="Peptidase_S1_PA"/>
</dbReference>
<evidence type="ECO:0000256" key="7">
    <source>
        <dbReference type="ARBA" id="ARBA00022825"/>
    </source>
</evidence>
<protein>
    <submittedName>
        <fullName evidence="9">DegQ family serine endoprotease</fullName>
    </submittedName>
</protein>
<dbReference type="InterPro" id="IPR001940">
    <property type="entry name" value="Peptidase_S1C"/>
</dbReference>
<dbReference type="PROSITE" id="PS50106">
    <property type="entry name" value="PDZ"/>
    <property type="match status" value="2"/>
</dbReference>
<dbReference type="Gene3D" id="2.40.10.120">
    <property type="match status" value="1"/>
</dbReference>
<proteinExistence type="predicted"/>
<dbReference type="InterPro" id="IPR001478">
    <property type="entry name" value="PDZ"/>
</dbReference>
<dbReference type="Pfam" id="PF13180">
    <property type="entry name" value="PDZ_2"/>
    <property type="match status" value="1"/>
</dbReference>
<dbReference type="EMBL" id="JBHSSW010000066">
    <property type="protein sequence ID" value="MFC6200240.1"/>
    <property type="molecule type" value="Genomic_DNA"/>
</dbReference>
<feature type="domain" description="PDZ" evidence="8">
    <location>
        <begin position="378"/>
        <end position="446"/>
    </location>
</feature>
<dbReference type="Pfam" id="PF13365">
    <property type="entry name" value="Trypsin_2"/>
    <property type="match status" value="1"/>
</dbReference>
<evidence type="ECO:0000256" key="4">
    <source>
        <dbReference type="ARBA" id="ARBA00022737"/>
    </source>
</evidence>
<dbReference type="PRINTS" id="PR00834">
    <property type="entry name" value="PROTEASES2C"/>
</dbReference>
<feature type="domain" description="PDZ" evidence="8">
    <location>
        <begin position="263"/>
        <end position="359"/>
    </location>
</feature>
<keyword evidence="7" id="KW-0720">Serine protease</keyword>
<dbReference type="PANTHER" id="PTHR43343:SF3">
    <property type="entry name" value="PROTEASE DO-LIKE 8, CHLOROPLASTIC"/>
    <property type="match status" value="1"/>
</dbReference>
<dbReference type="SUPFAM" id="SSF50494">
    <property type="entry name" value="Trypsin-like serine proteases"/>
    <property type="match status" value="1"/>
</dbReference>
<dbReference type="RefSeq" id="WP_377382394.1">
    <property type="nucleotide sequence ID" value="NZ_JBHSSW010000066.1"/>
</dbReference>
<keyword evidence="4" id="KW-0677">Repeat</keyword>
<organism evidence="9 10">
    <name type="scientific">Ponticaulis profundi</name>
    <dbReference type="NCBI Taxonomy" id="2665222"/>
    <lineage>
        <taxon>Bacteria</taxon>
        <taxon>Pseudomonadati</taxon>
        <taxon>Pseudomonadota</taxon>
        <taxon>Alphaproteobacteria</taxon>
        <taxon>Hyphomonadales</taxon>
        <taxon>Hyphomonadaceae</taxon>
        <taxon>Ponticaulis</taxon>
    </lineage>
</organism>
<evidence type="ECO:0000256" key="1">
    <source>
        <dbReference type="ARBA" id="ARBA00004418"/>
    </source>
</evidence>
<name>A0ABW1SEW2_9PROT</name>
<dbReference type="InterPro" id="IPR036034">
    <property type="entry name" value="PDZ_sf"/>
</dbReference>
<keyword evidence="2" id="KW-0645">Protease</keyword>